<gene>
    <name evidence="1" type="primary">ORF147751</name>
</gene>
<proteinExistence type="predicted"/>
<name>A0A0B7AX26_9EUPU</name>
<reference evidence="1" key="1">
    <citation type="submission" date="2014-12" db="EMBL/GenBank/DDBJ databases">
        <title>Insight into the proteome of Arion vulgaris.</title>
        <authorList>
            <person name="Aradska J."/>
            <person name="Bulat T."/>
            <person name="Smidak R."/>
            <person name="Sarate P."/>
            <person name="Gangsoo J."/>
            <person name="Sialana F."/>
            <person name="Bilban M."/>
            <person name="Lubec G."/>
        </authorList>
    </citation>
    <scope>NUCLEOTIDE SEQUENCE</scope>
    <source>
        <tissue evidence="1">Skin</tissue>
    </source>
</reference>
<evidence type="ECO:0000313" key="1">
    <source>
        <dbReference type="EMBL" id="CEK85363.1"/>
    </source>
</evidence>
<organism evidence="1">
    <name type="scientific">Arion vulgaris</name>
    <dbReference type="NCBI Taxonomy" id="1028688"/>
    <lineage>
        <taxon>Eukaryota</taxon>
        <taxon>Metazoa</taxon>
        <taxon>Spiralia</taxon>
        <taxon>Lophotrochozoa</taxon>
        <taxon>Mollusca</taxon>
        <taxon>Gastropoda</taxon>
        <taxon>Heterobranchia</taxon>
        <taxon>Euthyneura</taxon>
        <taxon>Panpulmonata</taxon>
        <taxon>Eupulmonata</taxon>
        <taxon>Stylommatophora</taxon>
        <taxon>Helicina</taxon>
        <taxon>Arionoidea</taxon>
        <taxon>Arionidae</taxon>
        <taxon>Arion</taxon>
    </lineage>
</organism>
<accession>A0A0B7AX26</accession>
<dbReference type="AlphaFoldDB" id="A0A0B7AX26"/>
<sequence length="101" mass="11379">MKISEAVTGKDIANITAICFKVSLKKNPRVCLLKPCFSSMTKVLYNDHGSEVIDENTIPITMKTSDCIISPPGKFRFDCRDDDKFHRKGNPPYHKMSVDSI</sequence>
<dbReference type="EMBL" id="HACG01038498">
    <property type="protein sequence ID" value="CEK85363.1"/>
    <property type="molecule type" value="Transcribed_RNA"/>
</dbReference>
<protein>
    <submittedName>
        <fullName evidence="1">Uncharacterized protein</fullName>
    </submittedName>
</protein>